<evidence type="ECO:0000313" key="2">
    <source>
        <dbReference type="EMBL" id="RHZ01656.1"/>
    </source>
</evidence>
<feature type="non-terminal residue" evidence="2">
    <location>
        <position position="1"/>
    </location>
</feature>
<proteinExistence type="predicted"/>
<dbReference type="AlphaFoldDB" id="A0A3R6Y5Q8"/>
<sequence length="128" mass="14346">QPADRLDGEAPTTAFTDLPGTHPLTGLVHPDEPREVTIDWIKSRTIRQETELTDTLGVMHKHVAETAAPKRAKARNHRDGQRSMKLAKFALSDFVLVGRARQHPGKITLRCKGPFRVVKVVSDYLMEI</sequence>
<evidence type="ECO:0000256" key="1">
    <source>
        <dbReference type="SAM" id="MobiDB-lite"/>
    </source>
</evidence>
<accession>A0A3R6Y5Q8</accession>
<organism evidence="2 3">
    <name type="scientific">Aphanomyces astaci</name>
    <name type="common">Crayfish plague agent</name>
    <dbReference type="NCBI Taxonomy" id="112090"/>
    <lineage>
        <taxon>Eukaryota</taxon>
        <taxon>Sar</taxon>
        <taxon>Stramenopiles</taxon>
        <taxon>Oomycota</taxon>
        <taxon>Saprolegniomycetes</taxon>
        <taxon>Saprolegniales</taxon>
        <taxon>Verrucalvaceae</taxon>
        <taxon>Aphanomyces</taxon>
    </lineage>
</organism>
<dbReference type="Proteomes" id="UP000285712">
    <property type="component" value="Unassembled WGS sequence"/>
</dbReference>
<evidence type="ECO:0000313" key="3">
    <source>
        <dbReference type="Proteomes" id="UP000285712"/>
    </source>
</evidence>
<protein>
    <submittedName>
        <fullName evidence="2">Uncharacterized protein</fullName>
    </submittedName>
</protein>
<comment type="caution">
    <text evidence="2">The sequence shown here is derived from an EMBL/GenBank/DDBJ whole genome shotgun (WGS) entry which is preliminary data.</text>
</comment>
<dbReference type="EMBL" id="QUTG01000673">
    <property type="protein sequence ID" value="RHZ01656.1"/>
    <property type="molecule type" value="Genomic_DNA"/>
</dbReference>
<feature type="region of interest" description="Disordered" evidence="1">
    <location>
        <begin position="1"/>
        <end position="29"/>
    </location>
</feature>
<name>A0A3R6Y5Q8_APHAT</name>
<gene>
    <name evidence="2" type="ORF">DYB35_013295</name>
</gene>
<reference evidence="2 3" key="1">
    <citation type="submission" date="2018-08" db="EMBL/GenBank/DDBJ databases">
        <title>Aphanomyces genome sequencing and annotation.</title>
        <authorList>
            <person name="Minardi D."/>
            <person name="Oidtmann B."/>
            <person name="Van Der Giezen M."/>
            <person name="Studholme D.J."/>
        </authorList>
    </citation>
    <scope>NUCLEOTIDE SEQUENCE [LARGE SCALE GENOMIC DNA]</scope>
    <source>
        <strain evidence="2 3">Sv</strain>
    </source>
</reference>